<dbReference type="GO" id="GO:0005576">
    <property type="term" value="C:extracellular region"/>
    <property type="evidence" value="ECO:0007669"/>
    <property type="project" value="UniProtKB-SubCell"/>
</dbReference>
<evidence type="ECO:0000256" key="4">
    <source>
        <dbReference type="SAM" id="SignalP"/>
    </source>
</evidence>
<name>A0A086TJJ2_9FUNG</name>
<evidence type="ECO:0000313" key="6">
    <source>
        <dbReference type="EMBL" id="KFH62119.1"/>
    </source>
</evidence>
<feature type="signal peptide" evidence="4">
    <location>
        <begin position="1"/>
        <end position="16"/>
    </location>
</feature>
<dbReference type="GO" id="GO:0043657">
    <property type="term" value="C:host cell"/>
    <property type="evidence" value="ECO:0007669"/>
    <property type="project" value="UniProtKB-SubCell"/>
</dbReference>
<evidence type="ECO:0000313" key="7">
    <source>
        <dbReference type="Proteomes" id="UP000243308"/>
    </source>
</evidence>
<evidence type="ECO:0000256" key="3">
    <source>
        <dbReference type="ARBA" id="ARBA00022525"/>
    </source>
</evidence>
<sequence>MTHNLLSLFCLVDGDATPFSVEIDQTKTVDHLKDLIKAKKAPEFNDIAADKLTLWRVSIPIVPPNKRKPIVLTEVKSAAELDPTDDLSDVFEEKQPKKTIHVMVQRPPLGQ</sequence>
<keyword evidence="7" id="KW-1185">Reference proteome</keyword>
<proteinExistence type="predicted"/>
<comment type="subcellular location">
    <subcellularLocation>
        <location evidence="1">Host cell</location>
    </subcellularLocation>
    <subcellularLocation>
        <location evidence="2">Secreted</location>
    </subcellularLocation>
</comment>
<organism evidence="6 7">
    <name type="scientific">Podila verticillata NRRL 6337</name>
    <dbReference type="NCBI Taxonomy" id="1069443"/>
    <lineage>
        <taxon>Eukaryota</taxon>
        <taxon>Fungi</taxon>
        <taxon>Fungi incertae sedis</taxon>
        <taxon>Mucoromycota</taxon>
        <taxon>Mortierellomycotina</taxon>
        <taxon>Mortierellomycetes</taxon>
        <taxon>Mortierellales</taxon>
        <taxon>Mortierellaceae</taxon>
        <taxon>Podila</taxon>
    </lineage>
</organism>
<gene>
    <name evidence="6" type="ORF">MVEG_11758</name>
</gene>
<evidence type="ECO:0000256" key="1">
    <source>
        <dbReference type="ARBA" id="ARBA00004340"/>
    </source>
</evidence>
<dbReference type="InterPro" id="IPR045379">
    <property type="entry name" value="Crinkler_N"/>
</dbReference>
<feature type="domain" description="Crinkler effector protein N-terminal" evidence="5">
    <location>
        <begin position="6"/>
        <end position="105"/>
    </location>
</feature>
<reference evidence="6 7" key="1">
    <citation type="submission" date="2011-02" db="EMBL/GenBank/DDBJ databases">
        <title>The Genome Sequence of Mortierella verticillata NRRL 6337.</title>
        <authorList>
            <consortium name="The Broad Institute Genome Sequencing Platform"/>
            <person name="Russ C."/>
            <person name="Cuomo C."/>
            <person name="Burger G."/>
            <person name="Gray M.W."/>
            <person name="Holland P.W.H."/>
            <person name="King N."/>
            <person name="Lang F.B.F."/>
            <person name="Roger A.J."/>
            <person name="Ruiz-Trillo I."/>
            <person name="Young S.K."/>
            <person name="Zeng Q."/>
            <person name="Gargeya S."/>
            <person name="Alvarado L."/>
            <person name="Berlin A."/>
            <person name="Chapman S.B."/>
            <person name="Chen Z."/>
            <person name="Freedman E."/>
            <person name="Gellesch M."/>
            <person name="Goldberg J."/>
            <person name="Griggs A."/>
            <person name="Gujja S."/>
            <person name="Heilman E."/>
            <person name="Heiman D."/>
            <person name="Howarth C."/>
            <person name="Mehta T."/>
            <person name="Neiman D."/>
            <person name="Pearson M."/>
            <person name="Roberts A."/>
            <person name="Saif S."/>
            <person name="Shea T."/>
            <person name="Shenoy N."/>
            <person name="Sisk P."/>
            <person name="Stolte C."/>
            <person name="Sykes S."/>
            <person name="White J."/>
            <person name="Yandava C."/>
            <person name="Haas B."/>
            <person name="Nusbaum C."/>
            <person name="Birren B."/>
        </authorList>
    </citation>
    <scope>NUCLEOTIDE SEQUENCE [LARGE SCALE GENOMIC DNA]</scope>
    <source>
        <strain evidence="6 7">NRRL 6337</strain>
    </source>
</reference>
<keyword evidence="4" id="KW-0732">Signal</keyword>
<evidence type="ECO:0000256" key="2">
    <source>
        <dbReference type="ARBA" id="ARBA00004613"/>
    </source>
</evidence>
<dbReference type="AlphaFoldDB" id="A0A086TJJ2"/>
<dbReference type="OrthoDB" id="2304312at2759"/>
<dbReference type="Proteomes" id="UP000243308">
    <property type="component" value="Unassembled WGS sequence"/>
</dbReference>
<evidence type="ECO:0000259" key="5">
    <source>
        <dbReference type="Pfam" id="PF20147"/>
    </source>
</evidence>
<protein>
    <recommendedName>
        <fullName evidence="5">Crinkler effector protein N-terminal domain-containing protein</fullName>
    </recommendedName>
</protein>
<dbReference type="EMBL" id="KN042433">
    <property type="protein sequence ID" value="KFH62119.1"/>
    <property type="molecule type" value="Genomic_DNA"/>
</dbReference>
<accession>A0A086TJJ2</accession>
<keyword evidence="3" id="KW-0964">Secreted</keyword>
<dbReference type="Pfam" id="PF20147">
    <property type="entry name" value="Crinkler"/>
    <property type="match status" value="1"/>
</dbReference>
<feature type="chain" id="PRO_5001815805" description="Crinkler effector protein N-terminal domain-containing protein" evidence="4">
    <location>
        <begin position="17"/>
        <end position="111"/>
    </location>
</feature>